<dbReference type="EMBL" id="JADBJN010000002">
    <property type="protein sequence ID" value="KAG5678333.1"/>
    <property type="molecule type" value="Genomic_DNA"/>
</dbReference>
<dbReference type="PROSITE" id="PS50089">
    <property type="entry name" value="ZF_RING_2"/>
    <property type="match status" value="1"/>
</dbReference>
<comment type="caution">
    <text evidence="5">The sequence shown here is derived from an EMBL/GenBank/DDBJ whole genome shotgun (WGS) entry which is preliminary data.</text>
</comment>
<dbReference type="GO" id="GO:0008270">
    <property type="term" value="F:zinc ion binding"/>
    <property type="evidence" value="ECO:0007669"/>
    <property type="project" value="UniProtKB-KW"/>
</dbReference>
<evidence type="ECO:0000256" key="3">
    <source>
        <dbReference type="PROSITE-ProRule" id="PRU00175"/>
    </source>
</evidence>
<keyword evidence="1 3" id="KW-0863">Zinc-finger</keyword>
<feature type="domain" description="RING-type" evidence="4">
    <location>
        <begin position="489"/>
        <end position="535"/>
    </location>
</feature>
<dbReference type="AlphaFoldDB" id="A0A9J6C8S2"/>
<dbReference type="Proteomes" id="UP001107558">
    <property type="component" value="Chromosome 2"/>
</dbReference>
<evidence type="ECO:0000256" key="1">
    <source>
        <dbReference type="ARBA" id="ARBA00022771"/>
    </source>
</evidence>
<sequence length="547" mass="64326">MEIIKIQSKRENCYCYYVPQSEQLYLVKNESLFLTCYIPKCRASGQIKDSKFIIYDTEKTHNHGSQKYQYYYLKFWAELKEEIKRGIKSNKIIFDEIYQRYRNNISPIIVSYSSVESTLRKLKNKSEDVFPTPHSVEDIIKYIPPNHELTSVTSLNSEQLLHVIPSSCHQAGQNIALFTNTALNSISSHSTMAFIDATYNYFPSIFYQLLIIHFEVQKHAFATIMVFMTRKTFEAYDDILRFLKARGVLLTSVMTDFEIALRKAIKENYPEVNLFGCQFHFGQAILRYVQVNKIKQNMGLIRKLSSLAFLPSHLIKDTYYELKSQYSDNDFIILFRYMERQWIKKPSLISVYGCEHNTNNISEAFNSYLKNYEGIFVNFTKNMNAWVVFDLLKTLYSKVVSQFEDYKEMNFALQLKSRQKNKVLQKKNVIKSLYKQLHIGAITSLEFVQIIYDSKFEEYLINEMAMRAEYRDENEEESEDESRVVISRCVICVEHKPIIGQFDCRHICLCKTCMEAIIENMERDQTNETLCCICRAVSSKPKQIFYA</sequence>
<evidence type="ECO:0000313" key="6">
    <source>
        <dbReference type="Proteomes" id="UP001107558"/>
    </source>
</evidence>
<evidence type="ECO:0000256" key="2">
    <source>
        <dbReference type="ARBA" id="ARBA00022833"/>
    </source>
</evidence>
<protein>
    <recommendedName>
        <fullName evidence="4">RING-type domain-containing protein</fullName>
    </recommendedName>
</protein>
<dbReference type="Pfam" id="PF10551">
    <property type="entry name" value="MULE"/>
    <property type="match status" value="1"/>
</dbReference>
<proteinExistence type="predicted"/>
<organism evidence="5 6">
    <name type="scientific">Polypedilum vanderplanki</name>
    <name type="common">Sleeping chironomid midge</name>
    <dbReference type="NCBI Taxonomy" id="319348"/>
    <lineage>
        <taxon>Eukaryota</taxon>
        <taxon>Metazoa</taxon>
        <taxon>Ecdysozoa</taxon>
        <taxon>Arthropoda</taxon>
        <taxon>Hexapoda</taxon>
        <taxon>Insecta</taxon>
        <taxon>Pterygota</taxon>
        <taxon>Neoptera</taxon>
        <taxon>Endopterygota</taxon>
        <taxon>Diptera</taxon>
        <taxon>Nematocera</taxon>
        <taxon>Chironomoidea</taxon>
        <taxon>Chironomidae</taxon>
        <taxon>Chironominae</taxon>
        <taxon>Polypedilum</taxon>
        <taxon>Polypedilum</taxon>
    </lineage>
</organism>
<gene>
    <name evidence="5" type="ORF">PVAND_008018</name>
</gene>
<dbReference type="InterPro" id="IPR013083">
    <property type="entry name" value="Znf_RING/FYVE/PHD"/>
</dbReference>
<dbReference type="InterPro" id="IPR001841">
    <property type="entry name" value="Znf_RING"/>
</dbReference>
<name>A0A9J6C8S2_POLVA</name>
<keyword evidence="2" id="KW-0862">Zinc</keyword>
<keyword evidence="1 3" id="KW-0479">Metal-binding</keyword>
<dbReference type="OrthoDB" id="8047332at2759"/>
<accession>A0A9J6C8S2</accession>
<keyword evidence="6" id="KW-1185">Reference proteome</keyword>
<dbReference type="Gene3D" id="3.30.40.10">
    <property type="entry name" value="Zinc/RING finger domain, C3HC4 (zinc finger)"/>
    <property type="match status" value="1"/>
</dbReference>
<evidence type="ECO:0000313" key="5">
    <source>
        <dbReference type="EMBL" id="KAG5678333.1"/>
    </source>
</evidence>
<evidence type="ECO:0000259" key="4">
    <source>
        <dbReference type="PROSITE" id="PS50089"/>
    </source>
</evidence>
<dbReference type="InterPro" id="IPR018289">
    <property type="entry name" value="MULE_transposase_dom"/>
</dbReference>
<reference evidence="5" key="1">
    <citation type="submission" date="2021-03" db="EMBL/GenBank/DDBJ databases">
        <title>Chromosome level genome of the anhydrobiotic midge Polypedilum vanderplanki.</title>
        <authorList>
            <person name="Yoshida Y."/>
            <person name="Kikawada T."/>
            <person name="Gusev O."/>
        </authorList>
    </citation>
    <scope>NUCLEOTIDE SEQUENCE</scope>
    <source>
        <strain evidence="5">NIAS01</strain>
        <tissue evidence="5">Whole body or cell culture</tissue>
    </source>
</reference>